<feature type="transmembrane region" description="Helical" evidence="6">
    <location>
        <begin position="12"/>
        <end position="32"/>
    </location>
</feature>
<dbReference type="NCBIfam" id="TIGR03954">
    <property type="entry name" value="integ_memb_HG"/>
    <property type="match status" value="1"/>
</dbReference>
<evidence type="ECO:0000313" key="8">
    <source>
        <dbReference type="EMBL" id="MCE7010971.1"/>
    </source>
</evidence>
<feature type="transmembrane region" description="Helical" evidence="6">
    <location>
        <begin position="38"/>
        <end position="61"/>
    </location>
</feature>
<evidence type="ECO:0000256" key="4">
    <source>
        <dbReference type="ARBA" id="ARBA00022989"/>
    </source>
</evidence>
<comment type="caution">
    <text evidence="8">The sequence shown here is derived from an EMBL/GenBank/DDBJ whole genome shotgun (WGS) entry which is preliminary data.</text>
</comment>
<evidence type="ECO:0000256" key="5">
    <source>
        <dbReference type="ARBA" id="ARBA00023136"/>
    </source>
</evidence>
<dbReference type="EMBL" id="JAJVCN010000004">
    <property type="protein sequence ID" value="MCE7010971.1"/>
    <property type="molecule type" value="Genomic_DNA"/>
</dbReference>
<keyword evidence="2" id="KW-1003">Cell membrane</keyword>
<feature type="domain" description="DUF3817" evidence="7">
    <location>
        <begin position="7"/>
        <end position="93"/>
    </location>
</feature>
<keyword evidence="9" id="KW-1185">Reference proteome</keyword>
<dbReference type="PANTHER" id="PTHR40077:SF1">
    <property type="entry name" value="MEMBRANE PROTEIN"/>
    <property type="match status" value="1"/>
</dbReference>
<reference evidence="8 9" key="1">
    <citation type="submission" date="2021-12" db="EMBL/GenBank/DDBJ databases">
        <title>Genome sequence of Kibdelosporangium philippinense ATCC 49844.</title>
        <authorList>
            <person name="Fedorov E.A."/>
            <person name="Omeragic M."/>
            <person name="Shalygina K.F."/>
            <person name="Maclea K.S."/>
        </authorList>
    </citation>
    <scope>NUCLEOTIDE SEQUENCE [LARGE SCALE GENOMIC DNA]</scope>
    <source>
        <strain evidence="8 9">ATCC 49844</strain>
    </source>
</reference>
<sequence length="101" mass="11226">MLSTQIGRFRLLAFAEAVSWAGLLIGMFFKYVVVQNEIGVQIFGPIHGVIFVGYVVVTLLVRTPQRWDVGTTFLALVASIPPFGTILFERWANKRGKLAIS</sequence>
<dbReference type="InterPro" id="IPR023845">
    <property type="entry name" value="DUF3817_TM"/>
</dbReference>
<evidence type="ECO:0000256" key="1">
    <source>
        <dbReference type="ARBA" id="ARBA00004651"/>
    </source>
</evidence>
<dbReference type="RefSeq" id="WP_233733269.1">
    <property type="nucleotide sequence ID" value="NZ_JAJVCN010000004.1"/>
</dbReference>
<proteinExistence type="predicted"/>
<dbReference type="PANTHER" id="PTHR40077">
    <property type="entry name" value="MEMBRANE PROTEIN-RELATED"/>
    <property type="match status" value="1"/>
</dbReference>
<keyword evidence="5 6" id="KW-0472">Membrane</keyword>
<dbReference type="Pfam" id="PF12823">
    <property type="entry name" value="DUF3817"/>
    <property type="match status" value="1"/>
</dbReference>
<organism evidence="8 9">
    <name type="scientific">Kibdelosporangium philippinense</name>
    <dbReference type="NCBI Taxonomy" id="211113"/>
    <lineage>
        <taxon>Bacteria</taxon>
        <taxon>Bacillati</taxon>
        <taxon>Actinomycetota</taxon>
        <taxon>Actinomycetes</taxon>
        <taxon>Pseudonocardiales</taxon>
        <taxon>Pseudonocardiaceae</taxon>
        <taxon>Kibdelosporangium</taxon>
    </lineage>
</organism>
<evidence type="ECO:0000256" key="6">
    <source>
        <dbReference type="SAM" id="Phobius"/>
    </source>
</evidence>
<name>A0ABS8ZTE5_9PSEU</name>
<accession>A0ABS8ZTE5</accession>
<evidence type="ECO:0000256" key="2">
    <source>
        <dbReference type="ARBA" id="ARBA00022475"/>
    </source>
</evidence>
<comment type="subcellular location">
    <subcellularLocation>
        <location evidence="1">Cell membrane</location>
        <topology evidence="1">Multi-pass membrane protein</topology>
    </subcellularLocation>
</comment>
<protein>
    <submittedName>
        <fullName evidence="8">DUF3817 domain-containing protein</fullName>
    </submittedName>
</protein>
<gene>
    <name evidence="8" type="ORF">LWC34_50435</name>
</gene>
<keyword evidence="4 6" id="KW-1133">Transmembrane helix</keyword>
<feature type="transmembrane region" description="Helical" evidence="6">
    <location>
        <begin position="73"/>
        <end position="92"/>
    </location>
</feature>
<evidence type="ECO:0000259" key="7">
    <source>
        <dbReference type="Pfam" id="PF12823"/>
    </source>
</evidence>
<keyword evidence="3 6" id="KW-0812">Transmembrane</keyword>
<evidence type="ECO:0000313" key="9">
    <source>
        <dbReference type="Proteomes" id="UP001521150"/>
    </source>
</evidence>
<dbReference type="Proteomes" id="UP001521150">
    <property type="component" value="Unassembled WGS sequence"/>
</dbReference>
<evidence type="ECO:0000256" key="3">
    <source>
        <dbReference type="ARBA" id="ARBA00022692"/>
    </source>
</evidence>